<keyword evidence="3" id="KW-1185">Reference proteome</keyword>
<evidence type="ECO:0000313" key="3">
    <source>
        <dbReference type="Proteomes" id="UP000276133"/>
    </source>
</evidence>
<name>A0A3M7P6U2_BRAPC</name>
<reference evidence="2 3" key="1">
    <citation type="journal article" date="2018" name="Sci. Rep.">
        <title>Genomic signatures of local adaptation to the degree of environmental predictability in rotifers.</title>
        <authorList>
            <person name="Franch-Gras L."/>
            <person name="Hahn C."/>
            <person name="Garcia-Roger E.M."/>
            <person name="Carmona M.J."/>
            <person name="Serra M."/>
            <person name="Gomez A."/>
        </authorList>
    </citation>
    <scope>NUCLEOTIDE SEQUENCE [LARGE SCALE GENOMIC DNA]</scope>
    <source>
        <strain evidence="2">HYR1</strain>
    </source>
</reference>
<evidence type="ECO:0000313" key="2">
    <source>
        <dbReference type="EMBL" id="RMZ94841.1"/>
    </source>
</evidence>
<dbReference type="AlphaFoldDB" id="A0A3M7P6U2"/>
<comment type="caution">
    <text evidence="2">The sequence shown here is derived from an EMBL/GenBank/DDBJ whole genome shotgun (WGS) entry which is preliminary data.</text>
</comment>
<dbReference type="EMBL" id="REGN01012782">
    <property type="protein sequence ID" value="RMZ94841.1"/>
    <property type="molecule type" value="Genomic_DNA"/>
</dbReference>
<feature type="domain" description="LRAT" evidence="1">
    <location>
        <begin position="103"/>
        <end position="166"/>
    </location>
</feature>
<dbReference type="Pfam" id="PF04970">
    <property type="entry name" value="LRAT"/>
    <property type="match status" value="1"/>
</dbReference>
<dbReference type="OrthoDB" id="5955890at2759"/>
<sequence>MSVTNLVTIRDKTNLFKKNRSFEALNEYDAEQKIISLDQLDPGDHLVLSLDPSKYCHAILEQVYADKNIVQIIYFDDTKTQCSLEDFILKPDGSECHNRFIGVKLDTLQIHLDKISIYKVFYSITESCLPPDECIHKARGYIGQSKYNIFVNNDEHFAIFCKTGKAAKLFIVNPNDVAAKKIIGKNLSQKLVENLAQQGAHVLLVNSAKHVATNFPRGAVTAGLPAVAEAAGSAIGVGVEGVTMGFDLYKAHKNLKEGKVSEIKFKKYIAKRVTRGTMSAAGGVAGGILGQMIIPVPVVGAVIGSIVGGLVGAATGQIEGILIGELIEVMDEKKKEKEKLMQNLEPKFRPGVRYSVIHHLVFKFNKDVFIPENLAQLSQDKENGLVVDNFDSKINDEDYEIFVLNDSNEIVADLNLNDLFDENGCIDKRKSLETFSSTNIPDNINVFFKVLDDTSD</sequence>
<proteinExistence type="predicted"/>
<dbReference type="Proteomes" id="UP000276133">
    <property type="component" value="Unassembled WGS sequence"/>
</dbReference>
<protein>
    <submittedName>
        <fullName evidence="2">MATH and LRR domain-containing protein PFE0570w-like</fullName>
    </submittedName>
</protein>
<gene>
    <name evidence="2" type="ORF">BpHYR1_040008</name>
</gene>
<organism evidence="2 3">
    <name type="scientific">Brachionus plicatilis</name>
    <name type="common">Marine rotifer</name>
    <name type="synonym">Brachionus muelleri</name>
    <dbReference type="NCBI Taxonomy" id="10195"/>
    <lineage>
        <taxon>Eukaryota</taxon>
        <taxon>Metazoa</taxon>
        <taxon>Spiralia</taxon>
        <taxon>Gnathifera</taxon>
        <taxon>Rotifera</taxon>
        <taxon>Eurotatoria</taxon>
        <taxon>Monogononta</taxon>
        <taxon>Pseudotrocha</taxon>
        <taxon>Ploima</taxon>
        <taxon>Brachionidae</taxon>
        <taxon>Brachionus</taxon>
    </lineage>
</organism>
<accession>A0A3M7P6U2</accession>
<dbReference type="InterPro" id="IPR007053">
    <property type="entry name" value="LRAT_dom"/>
</dbReference>
<dbReference type="Gene3D" id="3.90.1720.10">
    <property type="entry name" value="endopeptidase domain like (from Nostoc punctiforme)"/>
    <property type="match status" value="1"/>
</dbReference>
<evidence type="ECO:0000259" key="1">
    <source>
        <dbReference type="Pfam" id="PF04970"/>
    </source>
</evidence>